<accession>A0ABV3XYW7</accession>
<sequence>MTRPLRIGFVGTELAPLRPSAGGLERLVTGWATALSRQFATTCISRFDDASPGTRYNTTAPLAQLVEGCDVVVVNNRPAWANEIDLPVVLVLHNTVEAWALPGWDATRHQLTTPTVMGPNVVVAAVSSYLARHVQEQLGLAALPVVLPPFIDPAFADGPRWQPNENSLLFPNRLLTKKGVLETIAAIKRVSDPRATVVFLENFAPWSQPTGEHLTLLEHINACARCRLEPRIEASATLANRMLGAQAVLAPSIHPEGLGLVPLEALALGIPTIISSMGGLGELARYGATVVEPIDDAGFAAAIEESTQKPPAIDVDGVRRDFGLRRSAEILAASLQEAILR</sequence>
<name>A0ABV3XYW7_9ACTN</name>
<dbReference type="RefSeq" id="WP_298386278.1">
    <property type="nucleotide sequence ID" value="NZ_JBFSHR010000003.1"/>
</dbReference>
<dbReference type="GO" id="GO:0016757">
    <property type="term" value="F:glycosyltransferase activity"/>
    <property type="evidence" value="ECO:0007669"/>
    <property type="project" value="UniProtKB-KW"/>
</dbReference>
<organism evidence="4 5">
    <name type="scientific">Ferrimicrobium acidiphilum</name>
    <dbReference type="NCBI Taxonomy" id="121039"/>
    <lineage>
        <taxon>Bacteria</taxon>
        <taxon>Bacillati</taxon>
        <taxon>Actinomycetota</taxon>
        <taxon>Acidimicrobiia</taxon>
        <taxon>Acidimicrobiales</taxon>
        <taxon>Acidimicrobiaceae</taxon>
        <taxon>Ferrimicrobium</taxon>
    </lineage>
</organism>
<gene>
    <name evidence="4" type="ORF">AB6A68_01385</name>
</gene>
<dbReference type="InterPro" id="IPR001296">
    <property type="entry name" value="Glyco_trans_1"/>
</dbReference>
<proteinExistence type="predicted"/>
<evidence type="ECO:0000259" key="3">
    <source>
        <dbReference type="Pfam" id="PF00534"/>
    </source>
</evidence>
<comment type="caution">
    <text evidence="4">The sequence shown here is derived from an EMBL/GenBank/DDBJ whole genome shotgun (WGS) entry which is preliminary data.</text>
</comment>
<dbReference type="Pfam" id="PF00534">
    <property type="entry name" value="Glycos_transf_1"/>
    <property type="match status" value="1"/>
</dbReference>
<evidence type="ECO:0000256" key="2">
    <source>
        <dbReference type="ARBA" id="ARBA00022679"/>
    </source>
</evidence>
<keyword evidence="2 4" id="KW-0808">Transferase</keyword>
<evidence type="ECO:0000313" key="5">
    <source>
        <dbReference type="Proteomes" id="UP001560267"/>
    </source>
</evidence>
<dbReference type="EC" id="2.4.-.-" evidence="4"/>
<dbReference type="Proteomes" id="UP001560267">
    <property type="component" value="Unassembled WGS sequence"/>
</dbReference>
<dbReference type="PANTHER" id="PTHR12526">
    <property type="entry name" value="GLYCOSYLTRANSFERASE"/>
    <property type="match status" value="1"/>
</dbReference>
<keyword evidence="5" id="KW-1185">Reference proteome</keyword>
<dbReference type="CDD" id="cd03801">
    <property type="entry name" value="GT4_PimA-like"/>
    <property type="match status" value="1"/>
</dbReference>
<dbReference type="SUPFAM" id="SSF53756">
    <property type="entry name" value="UDP-Glycosyltransferase/glycogen phosphorylase"/>
    <property type="match status" value="1"/>
</dbReference>
<keyword evidence="1 4" id="KW-0328">Glycosyltransferase</keyword>
<dbReference type="EMBL" id="JBFSHR010000003">
    <property type="protein sequence ID" value="MEX6428496.1"/>
    <property type="molecule type" value="Genomic_DNA"/>
</dbReference>
<dbReference type="Gene3D" id="3.40.50.2000">
    <property type="entry name" value="Glycogen Phosphorylase B"/>
    <property type="match status" value="2"/>
</dbReference>
<reference evidence="4 5" key="1">
    <citation type="submission" date="2024-07" db="EMBL/GenBank/DDBJ databases">
        <title>Draft Genome Sequence of Ferrimicrobium acidiphilum Strain YE2023, Isolated from a Pulp of Bioleach Reactor.</title>
        <authorList>
            <person name="Elkina Y.A."/>
            <person name="Bulaeva A.G."/>
            <person name="Beletsky A.V."/>
            <person name="Mardanov A.V."/>
        </authorList>
    </citation>
    <scope>NUCLEOTIDE SEQUENCE [LARGE SCALE GENOMIC DNA]</scope>
    <source>
        <strain evidence="4 5">YE2023</strain>
    </source>
</reference>
<protein>
    <submittedName>
        <fullName evidence="4">Glycosyltransferase family 4 protein</fullName>
        <ecNumber evidence="4">2.4.-.-</ecNumber>
    </submittedName>
</protein>
<evidence type="ECO:0000313" key="4">
    <source>
        <dbReference type="EMBL" id="MEX6428496.1"/>
    </source>
</evidence>
<dbReference type="PANTHER" id="PTHR12526:SF510">
    <property type="entry name" value="D-INOSITOL 3-PHOSPHATE GLYCOSYLTRANSFERASE"/>
    <property type="match status" value="1"/>
</dbReference>
<feature type="domain" description="Glycosyl transferase family 1" evidence="3">
    <location>
        <begin position="161"/>
        <end position="306"/>
    </location>
</feature>
<evidence type="ECO:0000256" key="1">
    <source>
        <dbReference type="ARBA" id="ARBA00022676"/>
    </source>
</evidence>